<keyword evidence="7" id="KW-1185">Reference proteome</keyword>
<dbReference type="Proteomes" id="UP000654482">
    <property type="component" value="Unassembled WGS sequence"/>
</dbReference>
<evidence type="ECO:0000256" key="5">
    <source>
        <dbReference type="RuleBase" id="RU003509"/>
    </source>
</evidence>
<name>A0A8J7DW82_9CYAN</name>
<dbReference type="InterPro" id="IPR005610">
    <property type="entry name" value="PSII_Psb28_class-1"/>
</dbReference>
<reference evidence="6" key="1">
    <citation type="submission" date="2020-10" db="EMBL/GenBank/DDBJ databases">
        <authorList>
            <person name="Castelo-Branco R."/>
            <person name="Eusebio N."/>
            <person name="Adriana R."/>
            <person name="Vieira A."/>
            <person name="Brugerolle De Fraissinette N."/>
            <person name="Rezende De Castro R."/>
            <person name="Schneider M.P."/>
            <person name="Vasconcelos V."/>
            <person name="Leao P.N."/>
        </authorList>
    </citation>
    <scope>NUCLEOTIDE SEQUENCE</scope>
    <source>
        <strain evidence="6">LEGE 07157</strain>
    </source>
</reference>
<gene>
    <name evidence="6" type="primary">psb28</name>
    <name evidence="6" type="ORF">IQ249_09880</name>
</gene>
<keyword evidence="3" id="KW-0472">Membrane</keyword>
<dbReference type="NCBIfam" id="TIGR03047">
    <property type="entry name" value="PS_II_psb28"/>
    <property type="match status" value="1"/>
</dbReference>
<comment type="subcellular location">
    <subcellularLocation>
        <location evidence="1">Membrane</location>
        <topology evidence="1">Peripheral membrane protein</topology>
    </subcellularLocation>
</comment>
<comment type="caution">
    <text evidence="6">The sequence shown here is derived from an EMBL/GenBank/DDBJ whole genome shotgun (WGS) entry which is preliminary data.</text>
</comment>
<accession>A0A8J7DW82</accession>
<evidence type="ECO:0000256" key="4">
    <source>
        <dbReference type="ARBA" id="ARBA00023276"/>
    </source>
</evidence>
<proteinExistence type="inferred from homology"/>
<sequence length="123" mass="14294">MTNPTPSIEFFSGVSEELSNVRLRRNKNTGVRGVLMIFEKLKALERFNSFRKESTGDLRLIDAEGEISVAPSGVRFIFGGDEGDELQRVECDFEIERDDHWQRFMRFMNRYAEANGMEYSDKK</sequence>
<dbReference type="InterPro" id="IPR038676">
    <property type="entry name" value="Psb28_c1_sf"/>
</dbReference>
<dbReference type="Pfam" id="PF03912">
    <property type="entry name" value="Psb28"/>
    <property type="match status" value="1"/>
</dbReference>
<evidence type="ECO:0000256" key="2">
    <source>
        <dbReference type="ARBA" id="ARBA00022531"/>
    </source>
</evidence>
<protein>
    <recommendedName>
        <fullName evidence="5">Photosystem II reaction center Psb28 protein</fullName>
    </recommendedName>
</protein>
<comment type="similarity">
    <text evidence="5">Belongs to the Psb28 family.</text>
</comment>
<dbReference type="GO" id="GO:0015979">
    <property type="term" value="P:photosynthesis"/>
    <property type="evidence" value="ECO:0007669"/>
    <property type="project" value="UniProtKB-KW"/>
</dbReference>
<dbReference type="EMBL" id="JADEWZ010000012">
    <property type="protein sequence ID" value="MBE9116204.1"/>
    <property type="molecule type" value="Genomic_DNA"/>
</dbReference>
<dbReference type="RefSeq" id="WP_194029298.1">
    <property type="nucleotide sequence ID" value="NZ_JADEWZ010000012.1"/>
</dbReference>
<evidence type="ECO:0000313" key="7">
    <source>
        <dbReference type="Proteomes" id="UP000654482"/>
    </source>
</evidence>
<keyword evidence="4 5" id="KW-0604">Photosystem II</keyword>
<dbReference type="PANTHER" id="PTHR34963:SF2">
    <property type="entry name" value="PHOTOSYSTEM II REACTION CENTER PSB28 PROTEIN, CHLOROPLASTIC"/>
    <property type="match status" value="1"/>
</dbReference>
<dbReference type="PANTHER" id="PTHR34963">
    <property type="match status" value="1"/>
</dbReference>
<dbReference type="Gene3D" id="2.40.30.220">
    <property type="entry name" value="Photosystem II Psb28"/>
    <property type="match status" value="1"/>
</dbReference>
<evidence type="ECO:0000313" key="6">
    <source>
        <dbReference type="EMBL" id="MBE9116204.1"/>
    </source>
</evidence>
<keyword evidence="2 5" id="KW-0602">Photosynthesis</keyword>
<dbReference type="AlphaFoldDB" id="A0A8J7DW82"/>
<dbReference type="GO" id="GO:0009654">
    <property type="term" value="C:photosystem II oxygen evolving complex"/>
    <property type="evidence" value="ECO:0007669"/>
    <property type="project" value="InterPro"/>
</dbReference>
<evidence type="ECO:0000256" key="1">
    <source>
        <dbReference type="ARBA" id="ARBA00004170"/>
    </source>
</evidence>
<organism evidence="6 7">
    <name type="scientific">Lusitaniella coriacea LEGE 07157</name>
    <dbReference type="NCBI Taxonomy" id="945747"/>
    <lineage>
        <taxon>Bacteria</taxon>
        <taxon>Bacillati</taxon>
        <taxon>Cyanobacteriota</taxon>
        <taxon>Cyanophyceae</taxon>
        <taxon>Spirulinales</taxon>
        <taxon>Lusitaniellaceae</taxon>
        <taxon>Lusitaniella</taxon>
    </lineage>
</organism>
<evidence type="ECO:0000256" key="3">
    <source>
        <dbReference type="ARBA" id="ARBA00023136"/>
    </source>
</evidence>